<gene>
    <name evidence="1" type="ORF">PT974_09018</name>
</gene>
<evidence type="ECO:0000313" key="1">
    <source>
        <dbReference type="EMBL" id="KAK5990748.1"/>
    </source>
</evidence>
<protein>
    <submittedName>
        <fullName evidence="1">Uncharacterized protein</fullName>
    </submittedName>
</protein>
<sequence length="51" mass="5913">MVLHIAAVTAHVTWSIPYDCKMCCGALRQRLPLETIWKSWSRPLTVVMRSR</sequence>
<keyword evidence="2" id="KW-1185">Reference proteome</keyword>
<dbReference type="EMBL" id="JAVFKD010000014">
    <property type="protein sequence ID" value="KAK5990748.1"/>
    <property type="molecule type" value="Genomic_DNA"/>
</dbReference>
<reference evidence="1 2" key="1">
    <citation type="submission" date="2024-01" db="EMBL/GenBank/DDBJ databases">
        <title>Complete genome of Cladobotryum mycophilum ATHUM6906.</title>
        <authorList>
            <person name="Christinaki A.C."/>
            <person name="Myridakis A.I."/>
            <person name="Kouvelis V.N."/>
        </authorList>
    </citation>
    <scope>NUCLEOTIDE SEQUENCE [LARGE SCALE GENOMIC DNA]</scope>
    <source>
        <strain evidence="1 2">ATHUM6906</strain>
    </source>
</reference>
<proteinExistence type="predicted"/>
<accession>A0ABR0SF11</accession>
<evidence type="ECO:0000313" key="2">
    <source>
        <dbReference type="Proteomes" id="UP001338125"/>
    </source>
</evidence>
<name>A0ABR0SF11_9HYPO</name>
<organism evidence="1 2">
    <name type="scientific">Cladobotryum mycophilum</name>
    <dbReference type="NCBI Taxonomy" id="491253"/>
    <lineage>
        <taxon>Eukaryota</taxon>
        <taxon>Fungi</taxon>
        <taxon>Dikarya</taxon>
        <taxon>Ascomycota</taxon>
        <taxon>Pezizomycotina</taxon>
        <taxon>Sordariomycetes</taxon>
        <taxon>Hypocreomycetidae</taxon>
        <taxon>Hypocreales</taxon>
        <taxon>Hypocreaceae</taxon>
        <taxon>Cladobotryum</taxon>
    </lineage>
</organism>
<dbReference type="Proteomes" id="UP001338125">
    <property type="component" value="Unassembled WGS sequence"/>
</dbReference>
<comment type="caution">
    <text evidence="1">The sequence shown here is derived from an EMBL/GenBank/DDBJ whole genome shotgun (WGS) entry which is preliminary data.</text>
</comment>